<organism evidence="4 5">
    <name type="scientific">Deinococcus cavernae</name>
    <dbReference type="NCBI Taxonomy" id="2320857"/>
    <lineage>
        <taxon>Bacteria</taxon>
        <taxon>Thermotogati</taxon>
        <taxon>Deinococcota</taxon>
        <taxon>Deinococci</taxon>
        <taxon>Deinococcales</taxon>
        <taxon>Deinococcaceae</taxon>
        <taxon>Deinococcus</taxon>
    </lineage>
</organism>
<feature type="transmembrane region" description="Helical" evidence="2">
    <location>
        <begin position="33"/>
        <end position="60"/>
    </location>
</feature>
<keyword evidence="2" id="KW-1133">Transmembrane helix</keyword>
<reference evidence="4 5" key="1">
    <citation type="submission" date="2018-09" db="EMBL/GenBank/DDBJ databases">
        <authorList>
            <person name="Zhu H."/>
        </authorList>
    </citation>
    <scope>NUCLEOTIDE SEQUENCE [LARGE SCALE GENOMIC DNA]</scope>
    <source>
        <strain evidence="4 5">K2S05-167</strain>
    </source>
</reference>
<feature type="transmembrane region" description="Helical" evidence="2">
    <location>
        <begin position="104"/>
        <end position="122"/>
    </location>
</feature>
<gene>
    <name evidence="4" type="ORF">D3875_05895</name>
</gene>
<evidence type="ECO:0000256" key="1">
    <source>
        <dbReference type="SAM" id="MobiDB-lite"/>
    </source>
</evidence>
<evidence type="ECO:0000313" key="4">
    <source>
        <dbReference type="EMBL" id="RJF71176.1"/>
    </source>
</evidence>
<keyword evidence="2" id="KW-0472">Membrane</keyword>
<feature type="domain" description="Protein-glutamine gamma-glutamyltransferase-like C-terminal" evidence="3">
    <location>
        <begin position="412"/>
        <end position="480"/>
    </location>
</feature>
<dbReference type="EMBL" id="QYUJ01000014">
    <property type="protein sequence ID" value="RJF71176.1"/>
    <property type="molecule type" value="Genomic_DNA"/>
</dbReference>
<accession>A0A418V4X3</accession>
<dbReference type="Proteomes" id="UP000286287">
    <property type="component" value="Unassembled WGS sequence"/>
</dbReference>
<evidence type="ECO:0000259" key="3">
    <source>
        <dbReference type="Pfam" id="PF13559"/>
    </source>
</evidence>
<comment type="caution">
    <text evidence="4">The sequence shown here is derived from an EMBL/GenBank/DDBJ whole genome shotgun (WGS) entry which is preliminary data.</text>
</comment>
<feature type="compositionally biased region" description="Low complexity" evidence="1">
    <location>
        <begin position="231"/>
        <end position="240"/>
    </location>
</feature>
<dbReference type="AlphaFoldDB" id="A0A418V4X3"/>
<sequence length="507" mass="54223">MTFPPFSGPSPGRPPDRVQRDWLRDWLGVLRRFGVAALPLALAGILPWWALLLLCLVFGASAASERAGEARLLLGLLVVGAAVLPEVLRILSAGTGALDLYRQVRWEYLLALLNVALLHWAANMLAGGSRKGLLLTAGVALMAPHPLAVVALAGGALFRESPDDRPLYREPEGPATETDCRLYGVWLVAGLVAVLGFSFLLPRGNGGATQAPVAQSSPLPQQPPVKREEPTQGAAAQATGGKAGGVAYTLEKSRVFSMPPLELPLLLGALLLLALGYRLLGLRGGQRRKTTLLELLMAAAILLNVALFFIFSSSPDAGVPAVDGASGGGLGSPLTQRKEAFEQIRSVPMVMDAVSLFFWILLAIQAVVVVLAVRWALRQPQEKNLELEPQEATADSRPVPADALSGHRVRLAYRSALEALTQHGWARLGSETPARYAARVGETQVAFAPALGLLTALYQPVRYGGRVSEQDAIQAEQAARELTDLAARYPFNEPNEPQEQNLSQELT</sequence>
<keyword evidence="2" id="KW-0812">Transmembrane</keyword>
<protein>
    <submittedName>
        <fullName evidence="4">DUF4129 domain-containing protein</fullName>
    </submittedName>
</protein>
<proteinExistence type="predicted"/>
<feature type="transmembrane region" description="Helical" evidence="2">
    <location>
        <begin position="292"/>
        <end position="311"/>
    </location>
</feature>
<dbReference type="Pfam" id="PF13559">
    <property type="entry name" value="DUF4129"/>
    <property type="match status" value="1"/>
</dbReference>
<feature type="transmembrane region" description="Helical" evidence="2">
    <location>
        <begin position="72"/>
        <end position="92"/>
    </location>
</feature>
<feature type="region of interest" description="Disordered" evidence="1">
    <location>
        <begin position="210"/>
        <end position="240"/>
    </location>
</feature>
<feature type="transmembrane region" description="Helical" evidence="2">
    <location>
        <begin position="356"/>
        <end position="377"/>
    </location>
</feature>
<name>A0A418V4X3_9DEIO</name>
<feature type="transmembrane region" description="Helical" evidence="2">
    <location>
        <begin position="134"/>
        <end position="159"/>
    </location>
</feature>
<keyword evidence="5" id="KW-1185">Reference proteome</keyword>
<evidence type="ECO:0000256" key="2">
    <source>
        <dbReference type="SAM" id="Phobius"/>
    </source>
</evidence>
<dbReference type="InterPro" id="IPR025403">
    <property type="entry name" value="TgpA-like_C"/>
</dbReference>
<evidence type="ECO:0000313" key="5">
    <source>
        <dbReference type="Proteomes" id="UP000286287"/>
    </source>
</evidence>
<feature type="transmembrane region" description="Helical" evidence="2">
    <location>
        <begin position="180"/>
        <end position="201"/>
    </location>
</feature>